<protein>
    <submittedName>
        <fullName evidence="1">Uncharacterized protein</fullName>
    </submittedName>
</protein>
<evidence type="ECO:0000313" key="1">
    <source>
        <dbReference type="EMBL" id="AFK21455.1"/>
    </source>
</evidence>
<dbReference type="KEGG" id="hme:HFX_6333"/>
<dbReference type="AlphaFoldDB" id="I3RB45"/>
<gene>
    <name evidence="1" type="ordered locus">HFX_6333</name>
</gene>
<accession>I3RB45</accession>
<geneLocation type="plasmid" evidence="1 2">
    <name>pHM500</name>
</geneLocation>
<dbReference type="Proteomes" id="UP000006469">
    <property type="component" value="Plasmid pHM500"/>
</dbReference>
<dbReference type="EMBL" id="CP001871">
    <property type="protein sequence ID" value="AFK21455.1"/>
    <property type="molecule type" value="Genomic_DNA"/>
</dbReference>
<proteinExistence type="predicted"/>
<name>I3RB45_HALMT</name>
<sequence length="70" mass="6863">MDHAVTAPSLPVFDPETAKTVSLSSGPVASAGGSTPAYGIGAVQRTDPSVNALASTLDSTGSASYSAIPR</sequence>
<evidence type="ECO:0000313" key="2">
    <source>
        <dbReference type="Proteomes" id="UP000006469"/>
    </source>
</evidence>
<organism evidence="1 2">
    <name type="scientific">Haloferax mediterranei (strain ATCC 33500 / DSM 1411 / JCM 8866 / NBRC 14739 / NCIMB 2177 / R-4)</name>
    <name type="common">Halobacterium mediterranei</name>
    <dbReference type="NCBI Taxonomy" id="523841"/>
    <lineage>
        <taxon>Archaea</taxon>
        <taxon>Methanobacteriati</taxon>
        <taxon>Methanobacteriota</taxon>
        <taxon>Stenosarchaea group</taxon>
        <taxon>Halobacteria</taxon>
        <taxon>Halobacteriales</taxon>
        <taxon>Haloferacaceae</taxon>
        <taxon>Haloferax</taxon>
    </lineage>
</organism>
<dbReference type="HOGENOM" id="CLU_2748041_0_0_2"/>
<reference evidence="1 2" key="1">
    <citation type="journal article" date="2012" name="J. Bacteriol.">
        <title>Complete genome sequence of the metabolically versatile halophilic archaeon Haloferax mediterranei, a poly(3-hydroxybutyrate-co-3-hydroxyvalerate) producer.</title>
        <authorList>
            <person name="Han J."/>
            <person name="Zhang F."/>
            <person name="Hou J."/>
            <person name="Liu X."/>
            <person name="Li M."/>
            <person name="Liu H."/>
            <person name="Cai L."/>
            <person name="Zhang B."/>
            <person name="Chen Y."/>
            <person name="Zhou J."/>
            <person name="Hu S."/>
            <person name="Xiang H."/>
        </authorList>
    </citation>
    <scope>NUCLEOTIDE SEQUENCE [LARGE SCALE GENOMIC DNA]</scope>
    <source>
        <strain evidence="2">ATCC 33500 / DSM 1411 / JCM 8866 / NBRC 14739 / NCIMB 2177 / R-4</strain>
        <plasmid evidence="2">pHM500</plasmid>
    </source>
</reference>
<keyword evidence="1" id="KW-0614">Plasmid</keyword>